<sequence length="165" mass="18831">METDTQNTFLARLQKMVADRGSRAALRRYWSPATRHQAYPLLGQLGALKDDRKTILAALNAEHPEHQAGQSVGKSALRLGERKDGNHPYDSHFRRLLACDDLDDLAKQLHRLVKRLQREGIALDYEELHKNLNYWANYSENVKVNWAAGFWQAPMAPLQTEAAEV</sequence>
<dbReference type="Proteomes" id="UP001225316">
    <property type="component" value="Unassembled WGS sequence"/>
</dbReference>
<evidence type="ECO:0000313" key="2">
    <source>
        <dbReference type="Proteomes" id="UP001225316"/>
    </source>
</evidence>
<comment type="caution">
    <text evidence="1">The sequence shown here is derived from an EMBL/GenBank/DDBJ whole genome shotgun (WGS) entry which is preliminary data.</text>
</comment>
<dbReference type="Gene3D" id="1.10.520.40">
    <property type="entry name" value="CRISPR-associated protein Cse2"/>
    <property type="match status" value="1"/>
</dbReference>
<accession>A0ABU1AZA3</accession>
<dbReference type="Pfam" id="PF09485">
    <property type="entry name" value="CRISPR_Cse2"/>
    <property type="match status" value="1"/>
</dbReference>
<evidence type="ECO:0000313" key="1">
    <source>
        <dbReference type="EMBL" id="MDQ8209474.1"/>
    </source>
</evidence>
<dbReference type="InterPro" id="IPR038287">
    <property type="entry name" value="Cse2_sf"/>
</dbReference>
<keyword evidence="2" id="KW-1185">Reference proteome</keyword>
<dbReference type="NCBIfam" id="TIGR02548">
    <property type="entry name" value="casB_cse2"/>
    <property type="match status" value="1"/>
</dbReference>
<dbReference type="EMBL" id="JARXHW010000073">
    <property type="protein sequence ID" value="MDQ8209474.1"/>
    <property type="molecule type" value="Genomic_DNA"/>
</dbReference>
<protein>
    <submittedName>
        <fullName evidence="1">Type I-E CRISPR-associated protein Cse2/CasB</fullName>
    </submittedName>
</protein>
<gene>
    <name evidence="1" type="primary">casB</name>
    <name evidence="1" type="ORF">QEH52_18255</name>
</gene>
<name>A0ABU1AZA3_9BACT</name>
<organism evidence="1 2">
    <name type="scientific">Thalassobacterium maritimum</name>
    <dbReference type="NCBI Taxonomy" id="3041265"/>
    <lineage>
        <taxon>Bacteria</taxon>
        <taxon>Pseudomonadati</taxon>
        <taxon>Verrucomicrobiota</taxon>
        <taxon>Opitutia</taxon>
        <taxon>Puniceicoccales</taxon>
        <taxon>Coraliomargaritaceae</taxon>
        <taxon>Thalassobacterium</taxon>
    </lineage>
</organism>
<proteinExistence type="predicted"/>
<dbReference type="InterPro" id="IPR013382">
    <property type="entry name" value="CRISPR-assoc_prot_Cse2"/>
</dbReference>
<dbReference type="RefSeq" id="WP_308952391.1">
    <property type="nucleotide sequence ID" value="NZ_JARXHW010000073.1"/>
</dbReference>
<reference evidence="1 2" key="1">
    <citation type="submission" date="2023-04" db="EMBL/GenBank/DDBJ databases">
        <title>A novel bacteria isolated from coastal sediment.</title>
        <authorList>
            <person name="Liu X.-J."/>
            <person name="Du Z.-J."/>
        </authorList>
    </citation>
    <scope>NUCLEOTIDE SEQUENCE [LARGE SCALE GENOMIC DNA]</scope>
    <source>
        <strain evidence="1 2">SDUM461003</strain>
    </source>
</reference>